<dbReference type="FunFam" id="2.30.30.140:FF:000022">
    <property type="entry name" value="Hydrogenase assembly chaperone HybG"/>
    <property type="match status" value="1"/>
</dbReference>
<dbReference type="GO" id="GO:1902670">
    <property type="term" value="F:carbon dioxide binding"/>
    <property type="evidence" value="ECO:0007669"/>
    <property type="project" value="TreeGrafter"/>
</dbReference>
<dbReference type="Gene3D" id="2.30.30.140">
    <property type="match status" value="1"/>
</dbReference>
<evidence type="ECO:0000313" key="4">
    <source>
        <dbReference type="EMBL" id="MDQ2089734.1"/>
    </source>
</evidence>
<organism evidence="4 5">
    <name type="scientific">Marimonas arenosa</name>
    <dbReference type="NCBI Taxonomy" id="1795305"/>
    <lineage>
        <taxon>Bacteria</taxon>
        <taxon>Pseudomonadati</taxon>
        <taxon>Pseudomonadota</taxon>
        <taxon>Alphaproteobacteria</taxon>
        <taxon>Rhodobacterales</taxon>
        <taxon>Paracoccaceae</taxon>
        <taxon>Marimonas</taxon>
    </lineage>
</organism>
<dbReference type="GO" id="GO:0051604">
    <property type="term" value="P:protein maturation"/>
    <property type="evidence" value="ECO:0007669"/>
    <property type="project" value="TreeGrafter"/>
</dbReference>
<protein>
    <recommendedName>
        <fullName evidence="3">Hydrogenase maturation factor HypC</fullName>
    </recommendedName>
</protein>
<dbReference type="PANTHER" id="PTHR35177:SF2">
    <property type="entry name" value="HYDROGENASE MATURATION FACTOR HYBG"/>
    <property type="match status" value="1"/>
</dbReference>
<reference evidence="4" key="2">
    <citation type="submission" date="2023-02" db="EMBL/GenBank/DDBJ databases">
        <title>'Rhodoalgimonas zhirmunskyi' gen. nov., isolated from a red alga.</title>
        <authorList>
            <person name="Nedashkovskaya O.I."/>
            <person name="Otstavnykh N.Y."/>
            <person name="Bystritskaya E.P."/>
            <person name="Balabanova L.A."/>
            <person name="Isaeva M.P."/>
        </authorList>
    </citation>
    <scope>NUCLEOTIDE SEQUENCE</scope>
    <source>
        <strain evidence="4">KCTC 52189</strain>
    </source>
</reference>
<dbReference type="InterPro" id="IPR019812">
    <property type="entry name" value="Hydgase_assmbl_chp_CS"/>
</dbReference>
<dbReference type="SUPFAM" id="SSF159127">
    <property type="entry name" value="HupF/HypC-like"/>
    <property type="match status" value="1"/>
</dbReference>
<dbReference type="Pfam" id="PF01455">
    <property type="entry name" value="HupF_HypC"/>
    <property type="match status" value="1"/>
</dbReference>
<evidence type="ECO:0000256" key="2">
    <source>
        <dbReference type="ARBA" id="ARBA00053969"/>
    </source>
</evidence>
<dbReference type="PROSITE" id="PS01097">
    <property type="entry name" value="HUPF_HYPC"/>
    <property type="match status" value="1"/>
</dbReference>
<dbReference type="AlphaFoldDB" id="A0AAE4B4U5"/>
<keyword evidence="5" id="KW-1185">Reference proteome</keyword>
<name>A0AAE4B4U5_9RHOB</name>
<accession>A0AAE4B4U5</accession>
<sequence>MCLAIPARIIAMREDGLADVELEGVTKEVSLDLVPEAGPGDYVIVHVGYALSLLSEEEAQRTLALFAEAGTGAAA</sequence>
<dbReference type="RefSeq" id="WP_306735003.1">
    <property type="nucleotide sequence ID" value="NZ_JANHAX010000002.1"/>
</dbReference>
<comment type="caution">
    <text evidence="4">The sequence shown here is derived from an EMBL/GenBank/DDBJ whole genome shotgun (WGS) entry which is preliminary data.</text>
</comment>
<gene>
    <name evidence="4" type="ORF">NO357_07470</name>
</gene>
<reference evidence="4" key="1">
    <citation type="submission" date="2022-07" db="EMBL/GenBank/DDBJ databases">
        <authorList>
            <person name="Otstavnykh N."/>
            <person name="Isaeva M."/>
            <person name="Bystritskaya E."/>
        </authorList>
    </citation>
    <scope>NUCLEOTIDE SEQUENCE</scope>
    <source>
        <strain evidence="4">KCTC 52189</strain>
    </source>
</reference>
<comment type="function">
    <text evidence="2">Involved in the maturation of [NiFe] hydrogenases. Involved in the biosynthesis of the Fe(CN)(2)CO cofactor.</text>
</comment>
<proteinExistence type="inferred from homology"/>
<comment type="similarity">
    <text evidence="1">Belongs to the HupF/HypC family.</text>
</comment>
<dbReference type="NCBIfam" id="TIGR00074">
    <property type="entry name" value="hypC_hupF"/>
    <property type="match status" value="1"/>
</dbReference>
<dbReference type="Proteomes" id="UP001226762">
    <property type="component" value="Unassembled WGS sequence"/>
</dbReference>
<dbReference type="EMBL" id="JANHAX010000002">
    <property type="protein sequence ID" value="MDQ2089734.1"/>
    <property type="molecule type" value="Genomic_DNA"/>
</dbReference>
<evidence type="ECO:0000256" key="1">
    <source>
        <dbReference type="ARBA" id="ARBA00006018"/>
    </source>
</evidence>
<evidence type="ECO:0000256" key="3">
    <source>
        <dbReference type="ARBA" id="ARBA00071976"/>
    </source>
</evidence>
<evidence type="ECO:0000313" key="5">
    <source>
        <dbReference type="Proteomes" id="UP001226762"/>
    </source>
</evidence>
<dbReference type="PRINTS" id="PR00445">
    <property type="entry name" value="HUPFHYPC"/>
</dbReference>
<dbReference type="InterPro" id="IPR001109">
    <property type="entry name" value="Hydrogenase_HupF/HypC"/>
</dbReference>
<dbReference type="GO" id="GO:0005506">
    <property type="term" value="F:iron ion binding"/>
    <property type="evidence" value="ECO:0007669"/>
    <property type="project" value="TreeGrafter"/>
</dbReference>
<dbReference type="PANTHER" id="PTHR35177">
    <property type="entry name" value="HYDROGENASE MATURATION FACTOR HYBG"/>
    <property type="match status" value="1"/>
</dbReference>